<evidence type="ECO:0000313" key="3">
    <source>
        <dbReference type="Proteomes" id="UP000324222"/>
    </source>
</evidence>
<dbReference type="Proteomes" id="UP000324222">
    <property type="component" value="Unassembled WGS sequence"/>
</dbReference>
<sequence>MGVQTLEEIFIVSGRNESDRQVGRMCGVCSAFVLPTRPVTEERREGKEERREGKEELREGKEERREGKKERREGKKERREGKKERRERIVEDG</sequence>
<feature type="compositionally biased region" description="Basic and acidic residues" evidence="1">
    <location>
        <begin position="39"/>
        <end position="93"/>
    </location>
</feature>
<protein>
    <submittedName>
        <fullName evidence="2">Uncharacterized protein</fullName>
    </submittedName>
</protein>
<dbReference type="AlphaFoldDB" id="A0A5B7IQ55"/>
<feature type="region of interest" description="Disordered" evidence="1">
    <location>
        <begin position="37"/>
        <end position="93"/>
    </location>
</feature>
<gene>
    <name evidence="2" type="ORF">E2C01_078412</name>
</gene>
<proteinExistence type="predicted"/>
<evidence type="ECO:0000313" key="2">
    <source>
        <dbReference type="EMBL" id="MPC83697.1"/>
    </source>
</evidence>
<evidence type="ECO:0000256" key="1">
    <source>
        <dbReference type="SAM" id="MobiDB-lite"/>
    </source>
</evidence>
<dbReference type="EMBL" id="VSRR010063192">
    <property type="protein sequence ID" value="MPC83697.1"/>
    <property type="molecule type" value="Genomic_DNA"/>
</dbReference>
<organism evidence="2 3">
    <name type="scientific">Portunus trituberculatus</name>
    <name type="common">Swimming crab</name>
    <name type="synonym">Neptunus trituberculatus</name>
    <dbReference type="NCBI Taxonomy" id="210409"/>
    <lineage>
        <taxon>Eukaryota</taxon>
        <taxon>Metazoa</taxon>
        <taxon>Ecdysozoa</taxon>
        <taxon>Arthropoda</taxon>
        <taxon>Crustacea</taxon>
        <taxon>Multicrustacea</taxon>
        <taxon>Malacostraca</taxon>
        <taxon>Eumalacostraca</taxon>
        <taxon>Eucarida</taxon>
        <taxon>Decapoda</taxon>
        <taxon>Pleocyemata</taxon>
        <taxon>Brachyura</taxon>
        <taxon>Eubrachyura</taxon>
        <taxon>Portunoidea</taxon>
        <taxon>Portunidae</taxon>
        <taxon>Portuninae</taxon>
        <taxon>Portunus</taxon>
    </lineage>
</organism>
<keyword evidence="3" id="KW-1185">Reference proteome</keyword>
<accession>A0A5B7IQ55</accession>
<name>A0A5B7IQ55_PORTR</name>
<reference evidence="2 3" key="1">
    <citation type="submission" date="2019-05" db="EMBL/GenBank/DDBJ databases">
        <title>Another draft genome of Portunus trituberculatus and its Hox gene families provides insights of decapod evolution.</title>
        <authorList>
            <person name="Jeong J.-H."/>
            <person name="Song I."/>
            <person name="Kim S."/>
            <person name="Choi T."/>
            <person name="Kim D."/>
            <person name="Ryu S."/>
            <person name="Kim W."/>
        </authorList>
    </citation>
    <scope>NUCLEOTIDE SEQUENCE [LARGE SCALE GENOMIC DNA]</scope>
    <source>
        <tissue evidence="2">Muscle</tissue>
    </source>
</reference>
<comment type="caution">
    <text evidence="2">The sequence shown here is derived from an EMBL/GenBank/DDBJ whole genome shotgun (WGS) entry which is preliminary data.</text>
</comment>